<protein>
    <submittedName>
        <fullName evidence="2">Uncharacterized protein</fullName>
    </submittedName>
</protein>
<evidence type="ECO:0000313" key="2">
    <source>
        <dbReference type="EMBL" id="CAG6782307.1"/>
    </source>
</evidence>
<reference evidence="2" key="1">
    <citation type="submission" date="2021-05" db="EMBL/GenBank/DDBJ databases">
        <authorList>
            <person name="Alioto T."/>
            <person name="Alioto T."/>
            <person name="Gomez Garrido J."/>
        </authorList>
    </citation>
    <scope>NUCLEOTIDE SEQUENCE</scope>
</reference>
<dbReference type="AlphaFoldDB" id="A0A8D9F9W4"/>
<keyword evidence="1" id="KW-0472">Membrane</keyword>
<feature type="transmembrane region" description="Helical" evidence="1">
    <location>
        <begin position="86"/>
        <end position="109"/>
    </location>
</feature>
<sequence length="110" mass="13078">MLHLNPGLRPFKKSVDHKISRQKSSDVALEMFTEPMYILLPCTMYILHIIIIFSVHQHIYYVSFTNISVIHILILFHSFTQFLPSNFFFSFCFLFSIIFFSLFVIPCFLF</sequence>
<organism evidence="2">
    <name type="scientific">Cacopsylla melanoneura</name>
    <dbReference type="NCBI Taxonomy" id="428564"/>
    <lineage>
        <taxon>Eukaryota</taxon>
        <taxon>Metazoa</taxon>
        <taxon>Ecdysozoa</taxon>
        <taxon>Arthropoda</taxon>
        <taxon>Hexapoda</taxon>
        <taxon>Insecta</taxon>
        <taxon>Pterygota</taxon>
        <taxon>Neoptera</taxon>
        <taxon>Paraneoptera</taxon>
        <taxon>Hemiptera</taxon>
        <taxon>Sternorrhyncha</taxon>
        <taxon>Psylloidea</taxon>
        <taxon>Psyllidae</taxon>
        <taxon>Psyllinae</taxon>
        <taxon>Cacopsylla</taxon>
    </lineage>
</organism>
<keyword evidence="1" id="KW-1133">Transmembrane helix</keyword>
<feature type="transmembrane region" description="Helical" evidence="1">
    <location>
        <begin position="60"/>
        <end position="80"/>
    </location>
</feature>
<keyword evidence="1" id="KW-0812">Transmembrane</keyword>
<dbReference type="EMBL" id="HBUF01626666">
    <property type="protein sequence ID" value="CAG6782307.1"/>
    <property type="molecule type" value="Transcribed_RNA"/>
</dbReference>
<accession>A0A8D9F9W4</accession>
<proteinExistence type="predicted"/>
<evidence type="ECO:0000256" key="1">
    <source>
        <dbReference type="SAM" id="Phobius"/>
    </source>
</evidence>
<feature type="transmembrane region" description="Helical" evidence="1">
    <location>
        <begin position="36"/>
        <end position="53"/>
    </location>
</feature>
<name>A0A8D9F9W4_9HEMI</name>